<dbReference type="GO" id="GO:0005829">
    <property type="term" value="C:cytosol"/>
    <property type="evidence" value="ECO:0007669"/>
    <property type="project" value="TreeGrafter"/>
</dbReference>
<evidence type="ECO:0000259" key="5">
    <source>
        <dbReference type="PROSITE" id="PS51063"/>
    </source>
</evidence>
<dbReference type="Pfam" id="PF00027">
    <property type="entry name" value="cNMP_binding"/>
    <property type="match status" value="1"/>
</dbReference>
<dbReference type="EMBL" id="CP000473">
    <property type="protein sequence ID" value="ABJ83917.1"/>
    <property type="molecule type" value="Genomic_DNA"/>
</dbReference>
<dbReference type="STRING" id="234267.Acid_2932"/>
<protein>
    <submittedName>
        <fullName evidence="6">Transcriptional regulator, Crp/Fnr family</fullName>
    </submittedName>
</protein>
<keyword evidence="1" id="KW-0805">Transcription regulation</keyword>
<dbReference type="PANTHER" id="PTHR24567">
    <property type="entry name" value="CRP FAMILY TRANSCRIPTIONAL REGULATORY PROTEIN"/>
    <property type="match status" value="1"/>
</dbReference>
<dbReference type="CDD" id="cd00038">
    <property type="entry name" value="CAP_ED"/>
    <property type="match status" value="1"/>
</dbReference>
<evidence type="ECO:0000259" key="4">
    <source>
        <dbReference type="PROSITE" id="PS50042"/>
    </source>
</evidence>
<dbReference type="GO" id="GO:0003677">
    <property type="term" value="F:DNA binding"/>
    <property type="evidence" value="ECO:0007669"/>
    <property type="project" value="UniProtKB-KW"/>
</dbReference>
<dbReference type="SMART" id="SM00419">
    <property type="entry name" value="HTH_CRP"/>
    <property type="match status" value="1"/>
</dbReference>
<feature type="domain" description="HTH crp-type" evidence="5">
    <location>
        <begin position="158"/>
        <end position="226"/>
    </location>
</feature>
<dbReference type="GO" id="GO:0003700">
    <property type="term" value="F:DNA-binding transcription factor activity"/>
    <property type="evidence" value="ECO:0007669"/>
    <property type="project" value="TreeGrafter"/>
</dbReference>
<dbReference type="Gene3D" id="1.10.10.10">
    <property type="entry name" value="Winged helix-like DNA-binding domain superfamily/Winged helix DNA-binding domain"/>
    <property type="match status" value="1"/>
</dbReference>
<evidence type="ECO:0000313" key="6">
    <source>
        <dbReference type="EMBL" id="ABJ83917.1"/>
    </source>
</evidence>
<dbReference type="InterPro" id="IPR012318">
    <property type="entry name" value="HTH_CRP"/>
</dbReference>
<dbReference type="KEGG" id="sus:Acid_2932"/>
<dbReference type="InterPro" id="IPR036390">
    <property type="entry name" value="WH_DNA-bd_sf"/>
</dbReference>
<feature type="domain" description="Cyclic nucleotide-binding" evidence="4">
    <location>
        <begin position="24"/>
        <end position="144"/>
    </location>
</feature>
<keyword evidence="2" id="KW-0238">DNA-binding</keyword>
<gene>
    <name evidence="6" type="ordered locus">Acid_2932</name>
</gene>
<dbReference type="InterPro" id="IPR000595">
    <property type="entry name" value="cNMP-bd_dom"/>
</dbReference>
<name>Q023C9_SOLUE</name>
<keyword evidence="3" id="KW-0804">Transcription</keyword>
<dbReference type="SUPFAM" id="SSF51206">
    <property type="entry name" value="cAMP-binding domain-like"/>
    <property type="match status" value="1"/>
</dbReference>
<evidence type="ECO:0000256" key="2">
    <source>
        <dbReference type="ARBA" id="ARBA00023125"/>
    </source>
</evidence>
<accession>Q023C9</accession>
<dbReference type="CDD" id="cd00092">
    <property type="entry name" value="HTH_CRP"/>
    <property type="match status" value="1"/>
</dbReference>
<proteinExistence type="predicted"/>
<dbReference type="SMART" id="SM00100">
    <property type="entry name" value="cNMP"/>
    <property type="match status" value="1"/>
</dbReference>
<dbReference type="FunCoup" id="Q023C9">
    <property type="interactions" value="565"/>
</dbReference>
<reference evidence="6" key="1">
    <citation type="submission" date="2006-10" db="EMBL/GenBank/DDBJ databases">
        <title>Complete sequence of Solibacter usitatus Ellin6076.</title>
        <authorList>
            <consortium name="US DOE Joint Genome Institute"/>
            <person name="Copeland A."/>
            <person name="Lucas S."/>
            <person name="Lapidus A."/>
            <person name="Barry K."/>
            <person name="Detter J.C."/>
            <person name="Glavina del Rio T."/>
            <person name="Hammon N."/>
            <person name="Israni S."/>
            <person name="Dalin E."/>
            <person name="Tice H."/>
            <person name="Pitluck S."/>
            <person name="Thompson L.S."/>
            <person name="Brettin T."/>
            <person name="Bruce D."/>
            <person name="Han C."/>
            <person name="Tapia R."/>
            <person name="Gilna P."/>
            <person name="Schmutz J."/>
            <person name="Larimer F."/>
            <person name="Land M."/>
            <person name="Hauser L."/>
            <person name="Kyrpides N."/>
            <person name="Mikhailova N."/>
            <person name="Janssen P.H."/>
            <person name="Kuske C.R."/>
            <person name="Richardson P."/>
        </authorList>
    </citation>
    <scope>NUCLEOTIDE SEQUENCE</scope>
    <source>
        <strain evidence="6">Ellin6076</strain>
    </source>
</reference>
<dbReference type="AlphaFoldDB" id="Q023C9"/>
<evidence type="ECO:0000256" key="3">
    <source>
        <dbReference type="ARBA" id="ARBA00023163"/>
    </source>
</evidence>
<dbReference type="Pfam" id="PF13545">
    <property type="entry name" value="HTH_Crp_2"/>
    <property type="match status" value="1"/>
</dbReference>
<sequence>MLENLPYYEEWVLTKLAALSEIALFAALSENELQGLAQRAVEKRFGTDEMLFWEGEACVGIFLIIQGSVKIFRTSPGGREVMLCIETAPASVAELPLFDGGPYPASVRVTEPVVSLFINKSDFQQFCRQNPDVALKVLAVVGRRLRQLVGLVEAMTFGSVTQRLAKMLLDASKEAGPEDFDLPATHQELASRLGTVREVISRNLGRFRAQGLIKIQDRQVEIVNRAGLQQEAESQA</sequence>
<dbReference type="eggNOG" id="COG0664">
    <property type="taxonomic scope" value="Bacteria"/>
</dbReference>
<dbReference type="SUPFAM" id="SSF46785">
    <property type="entry name" value="Winged helix' DNA-binding domain"/>
    <property type="match status" value="1"/>
</dbReference>
<dbReference type="PROSITE" id="PS50042">
    <property type="entry name" value="CNMP_BINDING_3"/>
    <property type="match status" value="1"/>
</dbReference>
<dbReference type="Gene3D" id="2.60.120.10">
    <property type="entry name" value="Jelly Rolls"/>
    <property type="match status" value="1"/>
</dbReference>
<dbReference type="PROSITE" id="PS51063">
    <property type="entry name" value="HTH_CRP_2"/>
    <property type="match status" value="1"/>
</dbReference>
<dbReference type="InterPro" id="IPR018490">
    <property type="entry name" value="cNMP-bd_dom_sf"/>
</dbReference>
<dbReference type="InParanoid" id="Q023C9"/>
<dbReference type="InterPro" id="IPR036388">
    <property type="entry name" value="WH-like_DNA-bd_sf"/>
</dbReference>
<dbReference type="PRINTS" id="PR00034">
    <property type="entry name" value="HTHCRP"/>
</dbReference>
<dbReference type="InterPro" id="IPR014710">
    <property type="entry name" value="RmlC-like_jellyroll"/>
</dbReference>
<dbReference type="InterPro" id="IPR050397">
    <property type="entry name" value="Env_Response_Regulators"/>
</dbReference>
<dbReference type="HOGENOM" id="CLU_075053_4_0_0"/>
<organism evidence="6">
    <name type="scientific">Solibacter usitatus (strain Ellin6076)</name>
    <dbReference type="NCBI Taxonomy" id="234267"/>
    <lineage>
        <taxon>Bacteria</taxon>
        <taxon>Pseudomonadati</taxon>
        <taxon>Acidobacteriota</taxon>
        <taxon>Terriglobia</taxon>
        <taxon>Bryobacterales</taxon>
        <taxon>Solibacteraceae</taxon>
        <taxon>Candidatus Solibacter</taxon>
    </lineage>
</organism>
<evidence type="ECO:0000256" key="1">
    <source>
        <dbReference type="ARBA" id="ARBA00023015"/>
    </source>
</evidence>
<dbReference type="PANTHER" id="PTHR24567:SF74">
    <property type="entry name" value="HTH-TYPE TRANSCRIPTIONAL REGULATOR ARCR"/>
    <property type="match status" value="1"/>
</dbReference>